<proteinExistence type="predicted"/>
<comment type="caution">
    <text evidence="1">The sequence shown here is derived from an EMBL/GenBank/DDBJ whole genome shotgun (WGS) entry which is preliminary data.</text>
</comment>
<dbReference type="Proteomes" id="UP000461506">
    <property type="component" value="Unassembled WGS sequence"/>
</dbReference>
<protein>
    <submittedName>
        <fullName evidence="1">Uncharacterized protein</fullName>
    </submittedName>
</protein>
<dbReference type="AlphaFoldDB" id="A0A844DRS0"/>
<gene>
    <name evidence="1" type="ORF">GKD95_12420</name>
</gene>
<evidence type="ECO:0000313" key="1">
    <source>
        <dbReference type="EMBL" id="MSC64112.1"/>
    </source>
</evidence>
<name>A0A844DRS0_9FIRM</name>
<sequence length="55" mass="6516">MKRNPNRPRRREPYHYDASGAQYIACIETALQHGQSIPVHVLQLVYHMLLPYMHN</sequence>
<dbReference type="RefSeq" id="WP_154277616.1">
    <property type="nucleotide sequence ID" value="NZ_WKQN01000015.1"/>
</dbReference>
<evidence type="ECO:0000313" key="2">
    <source>
        <dbReference type="Proteomes" id="UP000461506"/>
    </source>
</evidence>
<organism evidence="1 2">
    <name type="scientific">Faecalibacterium prausnitzii</name>
    <dbReference type="NCBI Taxonomy" id="853"/>
    <lineage>
        <taxon>Bacteria</taxon>
        <taxon>Bacillati</taxon>
        <taxon>Bacillota</taxon>
        <taxon>Clostridia</taxon>
        <taxon>Eubacteriales</taxon>
        <taxon>Oscillospiraceae</taxon>
        <taxon>Faecalibacterium</taxon>
    </lineage>
</organism>
<reference evidence="1 2" key="1">
    <citation type="journal article" date="2019" name="Nat. Med.">
        <title>A library of human gut bacterial isolates paired with longitudinal multiomics data enables mechanistic microbiome research.</title>
        <authorList>
            <person name="Poyet M."/>
            <person name="Groussin M."/>
            <person name="Gibbons S.M."/>
            <person name="Avila-Pacheco J."/>
            <person name="Jiang X."/>
            <person name="Kearney S.M."/>
            <person name="Perrotta A.R."/>
            <person name="Berdy B."/>
            <person name="Zhao S."/>
            <person name="Lieberman T.D."/>
            <person name="Swanson P.K."/>
            <person name="Smith M."/>
            <person name="Roesemann S."/>
            <person name="Alexander J.E."/>
            <person name="Rich S.A."/>
            <person name="Livny J."/>
            <person name="Vlamakis H."/>
            <person name="Clish C."/>
            <person name="Bullock K."/>
            <person name="Deik A."/>
            <person name="Scott J."/>
            <person name="Pierce K.A."/>
            <person name="Xavier R.J."/>
            <person name="Alm E.J."/>
        </authorList>
    </citation>
    <scope>NUCLEOTIDE SEQUENCE [LARGE SCALE GENOMIC DNA]</scope>
    <source>
        <strain evidence="1 2">BIOML-A1</strain>
    </source>
</reference>
<dbReference type="EMBL" id="WKQN01000015">
    <property type="protein sequence ID" value="MSC64112.1"/>
    <property type="molecule type" value="Genomic_DNA"/>
</dbReference>
<accession>A0A844DRS0</accession>